<dbReference type="EMBL" id="SRYB01000004">
    <property type="protein sequence ID" value="TGY79985.1"/>
    <property type="molecule type" value="Genomic_DNA"/>
</dbReference>
<reference evidence="1" key="1">
    <citation type="submission" date="2019-04" db="EMBL/GenBank/DDBJ databases">
        <title>Microbes associate with the intestines of laboratory mice.</title>
        <authorList>
            <person name="Navarre W."/>
            <person name="Wong E."/>
            <person name="Huang K."/>
            <person name="Tropini C."/>
            <person name="Ng K."/>
            <person name="Yu B."/>
        </authorList>
    </citation>
    <scope>NUCLEOTIDE SEQUENCE</scope>
    <source>
        <strain evidence="1">NM04_E33</strain>
    </source>
</reference>
<proteinExistence type="predicted"/>
<accession>A0AC61RMG8</accession>
<protein>
    <submittedName>
        <fullName evidence="1">Uncharacterized protein</fullName>
    </submittedName>
</protein>
<gene>
    <name evidence="1" type="ORF">E5331_04140</name>
</gene>
<evidence type="ECO:0000313" key="2">
    <source>
        <dbReference type="Proteomes" id="UP000306319"/>
    </source>
</evidence>
<sequence>MEIAIKWNYAKGTVDTKDMELICVPARGRRICGPDEWDADLCIKDGFNLAIAHIHTGDVESSNALCEEICRRFNEFPKEQKR</sequence>
<evidence type="ECO:0000313" key="1">
    <source>
        <dbReference type="EMBL" id="TGY79985.1"/>
    </source>
</evidence>
<comment type="caution">
    <text evidence="1">The sequence shown here is derived from an EMBL/GenBank/DDBJ whole genome shotgun (WGS) entry which is preliminary data.</text>
</comment>
<keyword evidence="2" id="KW-1185">Reference proteome</keyword>
<name>A0AC61RMG8_9BACT</name>
<dbReference type="Proteomes" id="UP000306319">
    <property type="component" value="Unassembled WGS sequence"/>
</dbReference>
<organism evidence="1 2">
    <name type="scientific">Lepagella muris</name>
    <dbReference type="NCBI Taxonomy" id="3032870"/>
    <lineage>
        <taxon>Bacteria</taxon>
        <taxon>Pseudomonadati</taxon>
        <taxon>Bacteroidota</taxon>
        <taxon>Bacteroidia</taxon>
        <taxon>Bacteroidales</taxon>
        <taxon>Muribaculaceae</taxon>
        <taxon>Lepagella</taxon>
    </lineage>
</organism>